<protein>
    <submittedName>
        <fullName evidence="2">Phage portal protein</fullName>
    </submittedName>
</protein>
<evidence type="ECO:0000256" key="1">
    <source>
        <dbReference type="SAM" id="MobiDB-lite"/>
    </source>
</evidence>
<reference evidence="2" key="1">
    <citation type="journal article" date="2023" name="Microbiol Resour">
        <title>Genome Sequences of Rhodoplanes serenus and Two Thermotolerant Strains, Rhodoplanes tepidamans and 'Rhodoplanes cryptolactis,' Further Refine the Genus.</title>
        <authorList>
            <person name="Rayyan A.A."/>
            <person name="Kyndt J.A."/>
        </authorList>
    </citation>
    <scope>NUCLEOTIDE SEQUENCE</scope>
    <source>
        <strain evidence="2">DSM 9987</strain>
    </source>
</reference>
<feature type="compositionally biased region" description="Basic and acidic residues" evidence="1">
    <location>
        <begin position="512"/>
        <end position="530"/>
    </location>
</feature>
<dbReference type="RefSeq" id="WP_272775623.1">
    <property type="nucleotide sequence ID" value="NZ_JAQQLI010000003.1"/>
</dbReference>
<gene>
    <name evidence="2" type="ORF">PQJ73_03695</name>
</gene>
<name>A0ABT5J5R4_RHOTP</name>
<organism evidence="2 3">
    <name type="scientific">Rhodoplanes tepidamans</name>
    <name type="common">Rhodoplanes cryptolactis</name>
    <dbReference type="NCBI Taxonomy" id="200616"/>
    <lineage>
        <taxon>Bacteria</taxon>
        <taxon>Pseudomonadati</taxon>
        <taxon>Pseudomonadota</taxon>
        <taxon>Alphaproteobacteria</taxon>
        <taxon>Hyphomicrobiales</taxon>
        <taxon>Nitrobacteraceae</taxon>
        <taxon>Rhodoplanes</taxon>
    </lineage>
</organism>
<evidence type="ECO:0000313" key="3">
    <source>
        <dbReference type="Proteomes" id="UP001165652"/>
    </source>
</evidence>
<feature type="region of interest" description="Disordered" evidence="1">
    <location>
        <begin position="1"/>
        <end position="22"/>
    </location>
</feature>
<sequence>MTTSTRKRKVSAKKAAAGEQPSAAFMRSDHSPFFFSWRPALRDERDDVLAGYVMAAARVIDTMHNSGWIAGAVEQAVSSTLGTGLRLTAKPDVVDLGWTQDMSNEWARNVERRWEAWSSAPLECDAAGVMNVAQMTAAVLKSFFGYGESVALLPSIRRPVSQTRTKVRLIPAHRMVQETNPLIGMVQGVRADVNGLPVAYRFQFKDPRLGYENLVDVAARDAALRPQVVHVFEGAPGQVRGISPMTPALRVIRQFDQLADATLEAALIHAIFAATVVSDAPTEDVLRALQDDAEQGIGGLAGGSMADWLGAKAGWYENTKIDFGRAGRIAHLFPGEKLELHKSQSPNATYEAFAKFLLREIARALGMTFETLTGDYTGATYSSVRMATSEIWPIILRRRANICARFLQFVYEAWLEEEIEFGRIPFPGGLYGFLAKRPAAARADWRGPPKPQADDLKTAKAHETYYRLGLSTAEMICSDLGHDWEDVYEQRAREAEARKRLKLDDDPTITPGKKDPVADKLAVQEDKVDG</sequence>
<reference evidence="2" key="2">
    <citation type="submission" date="2023-02" db="EMBL/GenBank/DDBJ databases">
        <authorList>
            <person name="Rayyan A."/>
            <person name="Meyer T."/>
            <person name="Kyndt J.A."/>
        </authorList>
    </citation>
    <scope>NUCLEOTIDE SEQUENCE</scope>
    <source>
        <strain evidence="2">DSM 9987</strain>
    </source>
</reference>
<comment type="caution">
    <text evidence="2">The sequence shown here is derived from an EMBL/GenBank/DDBJ whole genome shotgun (WGS) entry which is preliminary data.</text>
</comment>
<dbReference type="Pfam" id="PF05136">
    <property type="entry name" value="Phage_portal_2"/>
    <property type="match status" value="1"/>
</dbReference>
<proteinExistence type="predicted"/>
<evidence type="ECO:0000313" key="2">
    <source>
        <dbReference type="EMBL" id="MDC7784777.1"/>
    </source>
</evidence>
<keyword evidence="3" id="KW-1185">Reference proteome</keyword>
<dbReference type="InterPro" id="IPR006429">
    <property type="entry name" value="Phage_lambda_portal"/>
</dbReference>
<feature type="region of interest" description="Disordered" evidence="1">
    <location>
        <begin position="499"/>
        <end position="530"/>
    </location>
</feature>
<dbReference type="NCBIfam" id="TIGR01539">
    <property type="entry name" value="portal_lambda"/>
    <property type="match status" value="1"/>
</dbReference>
<dbReference type="EMBL" id="JAQQLI010000003">
    <property type="protein sequence ID" value="MDC7784777.1"/>
    <property type="molecule type" value="Genomic_DNA"/>
</dbReference>
<dbReference type="Proteomes" id="UP001165652">
    <property type="component" value="Unassembled WGS sequence"/>
</dbReference>
<feature type="compositionally biased region" description="Basic residues" evidence="1">
    <location>
        <begin position="1"/>
        <end position="12"/>
    </location>
</feature>
<accession>A0ABT5J5R4</accession>